<evidence type="ECO:0000256" key="2">
    <source>
        <dbReference type="ARBA" id="ARBA00022963"/>
    </source>
</evidence>
<evidence type="ECO:0000313" key="7">
    <source>
        <dbReference type="Proteomes" id="UP000255515"/>
    </source>
</evidence>
<dbReference type="PANTHER" id="PTHR14226">
    <property type="entry name" value="NEUROPATHY TARGET ESTERASE/SWISS CHEESE D.MELANOGASTER"/>
    <property type="match status" value="1"/>
</dbReference>
<accession>A0A376BZN1</accession>
<feature type="short sequence motif" description="DGA/G" evidence="4">
    <location>
        <begin position="227"/>
        <end position="229"/>
    </location>
</feature>
<keyword evidence="3 4" id="KW-0443">Lipid metabolism</keyword>
<feature type="short sequence motif" description="GXGXXG" evidence="4">
    <location>
        <begin position="54"/>
        <end position="59"/>
    </location>
</feature>
<organism evidence="6 7">
    <name type="scientific">Bergeyella zoohelcum</name>
    <dbReference type="NCBI Taxonomy" id="1015"/>
    <lineage>
        <taxon>Bacteria</taxon>
        <taxon>Pseudomonadati</taxon>
        <taxon>Bacteroidota</taxon>
        <taxon>Flavobacteriia</taxon>
        <taxon>Flavobacteriales</taxon>
        <taxon>Weeksellaceae</taxon>
        <taxon>Bergeyella</taxon>
    </lineage>
</organism>
<evidence type="ECO:0000256" key="3">
    <source>
        <dbReference type="ARBA" id="ARBA00023098"/>
    </source>
</evidence>
<evidence type="ECO:0000313" key="6">
    <source>
        <dbReference type="EMBL" id="SSZ47007.1"/>
    </source>
</evidence>
<dbReference type="InterPro" id="IPR043864">
    <property type="entry name" value="Omp85-like_dom"/>
</dbReference>
<dbReference type="GO" id="GO:0016042">
    <property type="term" value="P:lipid catabolic process"/>
    <property type="evidence" value="ECO:0007669"/>
    <property type="project" value="UniProtKB-UniRule"/>
</dbReference>
<name>A0A376BZN1_9FLAO</name>
<dbReference type="CDD" id="cd07205">
    <property type="entry name" value="Pat_PNPLA6_PNPLA7_NTE1_like"/>
    <property type="match status" value="1"/>
</dbReference>
<gene>
    <name evidence="6" type="primary">rssA</name>
    <name evidence="6" type="ORF">NCTC11661_00670</name>
</gene>
<proteinExistence type="predicted"/>
<dbReference type="SUPFAM" id="SSF52151">
    <property type="entry name" value="FabD/lysophospholipase-like"/>
    <property type="match status" value="1"/>
</dbReference>
<keyword evidence="2 4" id="KW-0442">Lipid degradation</keyword>
<dbReference type="InterPro" id="IPR002641">
    <property type="entry name" value="PNPLA_dom"/>
</dbReference>
<feature type="short sequence motif" description="GXSXG" evidence="4">
    <location>
        <begin position="81"/>
        <end position="85"/>
    </location>
</feature>
<reference evidence="6 7" key="1">
    <citation type="submission" date="2018-06" db="EMBL/GenBank/DDBJ databases">
        <authorList>
            <consortium name="Pathogen Informatics"/>
            <person name="Doyle S."/>
        </authorList>
    </citation>
    <scope>NUCLEOTIDE SEQUENCE [LARGE SCALE GENOMIC DNA]</scope>
    <source>
        <strain evidence="6 7">NCTC11661</strain>
    </source>
</reference>
<dbReference type="Gene3D" id="3.40.1090.10">
    <property type="entry name" value="Cytosolic phospholipase A2 catalytic domain"/>
    <property type="match status" value="1"/>
</dbReference>
<feature type="domain" description="PNPLA" evidence="5">
    <location>
        <begin position="50"/>
        <end position="240"/>
    </location>
</feature>
<dbReference type="AlphaFoldDB" id="A0A376BZN1"/>
<dbReference type="Pfam" id="PF01734">
    <property type="entry name" value="Patatin"/>
    <property type="match status" value="1"/>
</dbReference>
<dbReference type="EMBL" id="UFTJ01000001">
    <property type="protein sequence ID" value="SSZ47007.1"/>
    <property type="molecule type" value="Genomic_DNA"/>
</dbReference>
<dbReference type="PROSITE" id="PS51635">
    <property type="entry name" value="PNPLA"/>
    <property type="match status" value="1"/>
</dbReference>
<dbReference type="Gene3D" id="2.40.160.50">
    <property type="entry name" value="membrane protein fhac: a member of the omp85/tpsb transporter family"/>
    <property type="match status" value="1"/>
</dbReference>
<keyword evidence="1 4" id="KW-0378">Hydrolase</keyword>
<dbReference type="Proteomes" id="UP000255515">
    <property type="component" value="Unassembled WGS sequence"/>
</dbReference>
<evidence type="ECO:0000256" key="1">
    <source>
        <dbReference type="ARBA" id="ARBA00022801"/>
    </source>
</evidence>
<evidence type="ECO:0000256" key="4">
    <source>
        <dbReference type="PROSITE-ProRule" id="PRU01161"/>
    </source>
</evidence>
<protein>
    <submittedName>
        <fullName evidence="6">NTE family protein rssA</fullName>
    </submittedName>
</protein>
<sequence length="734" mass="83284">MVLSLFQIFQFFFRKNMKNIFSFFLLLMVGLFYAQVKKDLIIHSDAKVGLSLSGGGAKGFAHIGTLKVLDSLGVKVDYISGTSMGAIVGGLYAAGFTGKEIEKIVLDTDFYAVLANEKNRQESSFFTKKTDKYLLDIPIKNGKINLVPKSISKGQKNIYMLKELFKNVAHIDDFSQLPIPFICTGTNLESGKLKIFDKGDLVKSIMASSAYPSLIDPVKIGDSLYIDGAMTINYPSELLKDKNMDIVIGVDLSQGISKRENLTSAFGILDQVIDFNIQKETQRQYQFTDINIHPNLEGLGATSYGDKKKILDLGYQEALKYVDVLSQLPKRENQLLRAPSNPIFSNVYKIDEITVENNNIFDVNYVQGKMRLKVPSLQTYGSINKMIDKLYATNNYNLISYDLIRENNKTKLNIIVNEEESRYYLKFGLHYDEVMKTGLLLNATIKRLLFKNSMVSLDVVVGDKPRYYFNYSMDNGYIPGIGVFASGMRLDLKNEQEYIHESWNWFRNEAFIQSIWRDKYAIGGGISHDYFSSNSVHPTNATENFINPFIFAKSDTQDDKNFPTRGFFIDTEVKVLDLYNKEIQKKAIQAKVNMHINFPISQAFTYRLNLYGGISIGDYIPYYYQFRPGGIFEQPLGNFIKFKGYHFGDLSANNILIASNDLQLNFKKNYYLVGHLNFANLFNDTQTDDILKISNSSAGITAGYKSPFGQIKVNYSKALEGRKGIFSVILGHWF</sequence>
<feature type="active site" description="Proton acceptor" evidence="4">
    <location>
        <position position="227"/>
    </location>
</feature>
<dbReference type="GO" id="GO:0016787">
    <property type="term" value="F:hydrolase activity"/>
    <property type="evidence" value="ECO:0007669"/>
    <property type="project" value="UniProtKB-UniRule"/>
</dbReference>
<dbReference type="InterPro" id="IPR050301">
    <property type="entry name" value="NTE"/>
</dbReference>
<dbReference type="PANTHER" id="PTHR14226:SF29">
    <property type="entry name" value="NEUROPATHY TARGET ESTERASE SWS"/>
    <property type="match status" value="1"/>
</dbReference>
<dbReference type="InterPro" id="IPR016035">
    <property type="entry name" value="Acyl_Trfase/lysoPLipase"/>
</dbReference>
<evidence type="ECO:0000259" key="5">
    <source>
        <dbReference type="PROSITE" id="PS51635"/>
    </source>
</evidence>
<feature type="active site" description="Nucleophile" evidence="4">
    <location>
        <position position="83"/>
    </location>
</feature>
<dbReference type="Pfam" id="PF19143">
    <property type="entry name" value="Omp85_2"/>
    <property type="match status" value="1"/>
</dbReference>